<reference evidence="2" key="2">
    <citation type="submission" date="2015-01" db="EMBL/GenBank/DDBJ databases">
        <title>Evolutionary Origins and Diversification of the Mycorrhizal Mutualists.</title>
        <authorList>
            <consortium name="DOE Joint Genome Institute"/>
            <consortium name="Mycorrhizal Genomics Consortium"/>
            <person name="Kohler A."/>
            <person name="Kuo A."/>
            <person name="Nagy L.G."/>
            <person name="Floudas D."/>
            <person name="Copeland A."/>
            <person name="Barry K.W."/>
            <person name="Cichocki N."/>
            <person name="Veneault-Fourrey C."/>
            <person name="LaButti K."/>
            <person name="Lindquist E.A."/>
            <person name="Lipzen A."/>
            <person name="Lundell T."/>
            <person name="Morin E."/>
            <person name="Murat C."/>
            <person name="Riley R."/>
            <person name="Ohm R."/>
            <person name="Sun H."/>
            <person name="Tunlid A."/>
            <person name="Henrissat B."/>
            <person name="Grigoriev I.V."/>
            <person name="Hibbett D.S."/>
            <person name="Martin F."/>
        </authorList>
    </citation>
    <scope>NUCLEOTIDE SEQUENCE [LARGE SCALE GENOMIC DNA]</scope>
    <source>
        <strain evidence="2">Marx 270</strain>
    </source>
</reference>
<sequence length="75" mass="8553">MPSVRHLAGHLKAERVGRQTASQLIEHDKARRLQRSQRWSLDSQQCGRCYKPIAVKKKYQSTSAPAPLRLLASTR</sequence>
<protein>
    <submittedName>
        <fullName evidence="1">Uncharacterized protein</fullName>
    </submittedName>
</protein>
<name>A0A0C3PJJ5_PISTI</name>
<keyword evidence="2" id="KW-1185">Reference proteome</keyword>
<proteinExistence type="predicted"/>
<reference evidence="1 2" key="1">
    <citation type="submission" date="2014-04" db="EMBL/GenBank/DDBJ databases">
        <authorList>
            <consortium name="DOE Joint Genome Institute"/>
            <person name="Kuo A."/>
            <person name="Kohler A."/>
            <person name="Costa M.D."/>
            <person name="Nagy L.G."/>
            <person name="Floudas D."/>
            <person name="Copeland A."/>
            <person name="Barry K.W."/>
            <person name="Cichocki N."/>
            <person name="Veneault-Fourrey C."/>
            <person name="LaButti K."/>
            <person name="Lindquist E.A."/>
            <person name="Lipzen A."/>
            <person name="Lundell T."/>
            <person name="Morin E."/>
            <person name="Murat C."/>
            <person name="Sun H."/>
            <person name="Tunlid A."/>
            <person name="Henrissat B."/>
            <person name="Grigoriev I.V."/>
            <person name="Hibbett D.S."/>
            <person name="Martin F."/>
            <person name="Nordberg H.P."/>
            <person name="Cantor M.N."/>
            <person name="Hua S.X."/>
        </authorList>
    </citation>
    <scope>NUCLEOTIDE SEQUENCE [LARGE SCALE GENOMIC DNA]</scope>
    <source>
        <strain evidence="1 2">Marx 270</strain>
    </source>
</reference>
<evidence type="ECO:0000313" key="1">
    <source>
        <dbReference type="EMBL" id="KIO08786.1"/>
    </source>
</evidence>
<evidence type="ECO:0000313" key="2">
    <source>
        <dbReference type="Proteomes" id="UP000054217"/>
    </source>
</evidence>
<dbReference type="EMBL" id="KN831956">
    <property type="protein sequence ID" value="KIO08786.1"/>
    <property type="molecule type" value="Genomic_DNA"/>
</dbReference>
<dbReference type="Proteomes" id="UP000054217">
    <property type="component" value="Unassembled WGS sequence"/>
</dbReference>
<gene>
    <name evidence="1" type="ORF">M404DRAFT_22646</name>
</gene>
<accession>A0A0C3PJJ5</accession>
<organism evidence="1 2">
    <name type="scientific">Pisolithus tinctorius Marx 270</name>
    <dbReference type="NCBI Taxonomy" id="870435"/>
    <lineage>
        <taxon>Eukaryota</taxon>
        <taxon>Fungi</taxon>
        <taxon>Dikarya</taxon>
        <taxon>Basidiomycota</taxon>
        <taxon>Agaricomycotina</taxon>
        <taxon>Agaricomycetes</taxon>
        <taxon>Agaricomycetidae</taxon>
        <taxon>Boletales</taxon>
        <taxon>Sclerodermatineae</taxon>
        <taxon>Pisolithaceae</taxon>
        <taxon>Pisolithus</taxon>
    </lineage>
</organism>
<dbReference type="AlphaFoldDB" id="A0A0C3PJJ5"/>
<dbReference type="OrthoDB" id="10573120at2759"/>
<dbReference type="HOGENOM" id="CLU_2672056_0_0_1"/>
<dbReference type="InParanoid" id="A0A0C3PJJ5"/>